<gene>
    <name evidence="3" type="ORF">I8752_18970</name>
</gene>
<protein>
    <submittedName>
        <fullName evidence="3">RNA-directed DNA polymerase</fullName>
    </submittedName>
</protein>
<dbReference type="PANTHER" id="PTHR34047">
    <property type="entry name" value="NUCLEAR INTRON MATURASE 1, MITOCHONDRIAL-RELATED"/>
    <property type="match status" value="1"/>
</dbReference>
<dbReference type="GO" id="GO:0003964">
    <property type="term" value="F:RNA-directed DNA polymerase activity"/>
    <property type="evidence" value="ECO:0007669"/>
    <property type="project" value="UniProtKB-KW"/>
</dbReference>
<dbReference type="InterPro" id="IPR051083">
    <property type="entry name" value="GrpII_Intron_Splice-Mob/Def"/>
</dbReference>
<organism evidence="3 4">
    <name type="scientific">Dendronalium phyllosphericum CENA369</name>
    <dbReference type="NCBI Taxonomy" id="1725256"/>
    <lineage>
        <taxon>Bacteria</taxon>
        <taxon>Bacillati</taxon>
        <taxon>Cyanobacteriota</taxon>
        <taxon>Cyanophyceae</taxon>
        <taxon>Nostocales</taxon>
        <taxon>Nostocaceae</taxon>
        <taxon>Dendronalium</taxon>
        <taxon>Dendronalium phyllosphericum</taxon>
    </lineage>
</organism>
<dbReference type="Proteomes" id="UP000662314">
    <property type="component" value="Unassembled WGS sequence"/>
</dbReference>
<dbReference type="EMBL" id="JAECZA010000100">
    <property type="protein sequence ID" value="MBH8575061.1"/>
    <property type="molecule type" value="Genomic_DNA"/>
</dbReference>
<dbReference type="InterPro" id="IPR043502">
    <property type="entry name" value="DNA/RNA_pol_sf"/>
</dbReference>
<dbReference type="CDD" id="cd01646">
    <property type="entry name" value="RT_Bac_retron_I"/>
    <property type="match status" value="1"/>
</dbReference>
<dbReference type="RefSeq" id="WP_214433859.1">
    <property type="nucleotide sequence ID" value="NZ_CAWPUQ010000003.1"/>
</dbReference>
<keyword evidence="3" id="KW-0695">RNA-directed DNA polymerase</keyword>
<reference evidence="3 4" key="1">
    <citation type="journal article" date="2021" name="Int. J. Syst. Evol. Microbiol.">
        <title>Amazonocrinis nigriterrae gen. nov., sp. nov., Atlanticothrix silvestris gen. nov., sp. nov. and Dendronalium phyllosphericum gen. nov., sp. nov., nostocacean cyanobacteria from Brazilian environments.</title>
        <authorList>
            <person name="Alvarenga D.O."/>
            <person name="Andreote A.P.D."/>
            <person name="Branco L.H.Z."/>
            <person name="Delbaje E."/>
            <person name="Cruz R.B."/>
            <person name="Varani A.M."/>
            <person name="Fiore M.F."/>
        </authorList>
    </citation>
    <scope>NUCLEOTIDE SEQUENCE [LARGE SCALE GENOMIC DNA]</scope>
    <source>
        <strain evidence="3 4">CENA369</strain>
    </source>
</reference>
<dbReference type="InterPro" id="IPR000477">
    <property type="entry name" value="RT_dom"/>
</dbReference>
<dbReference type="SUPFAM" id="SSF56672">
    <property type="entry name" value="DNA/RNA polymerases"/>
    <property type="match status" value="1"/>
</dbReference>
<comment type="caution">
    <text evidence="3">The sequence shown here is derived from an EMBL/GenBank/DDBJ whole genome shotgun (WGS) entry which is preliminary data.</text>
</comment>
<comment type="similarity">
    <text evidence="1">Belongs to the CpcE/RpcE/PecE family.</text>
</comment>
<dbReference type="PROSITE" id="PS50878">
    <property type="entry name" value="RT_POL"/>
    <property type="match status" value="1"/>
</dbReference>
<feature type="domain" description="Reverse transcriptase" evidence="2">
    <location>
        <begin position="1"/>
        <end position="322"/>
    </location>
</feature>
<name>A0A8J7I8F4_9NOST</name>
<dbReference type="Pfam" id="PF00078">
    <property type="entry name" value="RVT_1"/>
    <property type="match status" value="1"/>
</dbReference>
<dbReference type="InterPro" id="IPR016024">
    <property type="entry name" value="ARM-type_fold"/>
</dbReference>
<evidence type="ECO:0000256" key="1">
    <source>
        <dbReference type="ARBA" id="ARBA00009299"/>
    </source>
</evidence>
<keyword evidence="4" id="KW-1185">Reference proteome</keyword>
<dbReference type="PANTHER" id="PTHR34047:SF8">
    <property type="entry name" value="PROTEIN YKFC"/>
    <property type="match status" value="1"/>
</dbReference>
<evidence type="ECO:0000313" key="4">
    <source>
        <dbReference type="Proteomes" id="UP000662314"/>
    </source>
</evidence>
<dbReference type="SUPFAM" id="SSF48371">
    <property type="entry name" value="ARM repeat"/>
    <property type="match status" value="1"/>
</dbReference>
<proteinExistence type="inferred from homology"/>
<sequence length="563" mass="65211">MVRFDLEDSLINSNLIRNSIYYALYDRLNYDHFSNLFEINLRFKSRKNVDELVDYIRKIFSLKEPLNQDVAFSYSFPKSTFFQRRCVYLPFKELVLRYHLINSLSLEIESAFIKTSFANRSQHTKKGFINLFPDYYSQYLNFVIWTKNVVNKVSSSHSKCYVLKADITAFYDTVSHDYLVRSIYSITCGILPQKYEPLLFDILQPIAEYYSYANGALGSEKVSQGLLVGNRTEGYFANILLSKIDELMISKGFKYTRYVDDIRVVSPSKADLIEAVHILQDELLRLGLNLNSAKTEIVSEPKLIEELLRPDNEAGDYFVDEIYSEKLFNEEMEYSKDYLNKIDFSGNFNTDDEINDIKKIISYLSELGPNDDYDSDIVVKAISCLPKIIKLNPRYIKRATWYIVKFAVFGFPNQVMLAAYRAMNTIFIDQDIMNYSRTRLIHHLIKPRKKDPPYLAMITKGSNSKSQILQEIFERCLSEKSIDLQLNALYAIWGLSSLNNGSDIDQIEFQDRISDYLPRPISYTLTRALALIVKPSIDIDFFPDFNIDDFVISGEGIGAEEIG</sequence>
<evidence type="ECO:0000313" key="3">
    <source>
        <dbReference type="EMBL" id="MBH8575061.1"/>
    </source>
</evidence>
<keyword evidence="3" id="KW-0548">Nucleotidyltransferase</keyword>
<keyword evidence="3" id="KW-0808">Transferase</keyword>
<accession>A0A8J7I8F4</accession>
<evidence type="ECO:0000259" key="2">
    <source>
        <dbReference type="PROSITE" id="PS50878"/>
    </source>
</evidence>
<dbReference type="AlphaFoldDB" id="A0A8J7I8F4"/>